<dbReference type="Pfam" id="PF02780">
    <property type="entry name" value="Transketolase_C"/>
    <property type="match status" value="1"/>
</dbReference>
<reference evidence="2 3" key="1">
    <citation type="submission" date="2017-11" db="EMBL/GenBank/DDBJ databases">
        <title>De novo assembly and phasing of dikaryotic genomes from two isolates of Puccinia coronata f. sp. avenae, the causal agent of oat crown rust.</title>
        <authorList>
            <person name="Miller M.E."/>
            <person name="Zhang Y."/>
            <person name="Omidvar V."/>
            <person name="Sperschneider J."/>
            <person name="Schwessinger B."/>
            <person name="Raley C."/>
            <person name="Palmer J.M."/>
            <person name="Garnica D."/>
            <person name="Upadhyaya N."/>
            <person name="Rathjen J."/>
            <person name="Taylor J.M."/>
            <person name="Park R.F."/>
            <person name="Dodds P.N."/>
            <person name="Hirsch C.D."/>
            <person name="Kianian S.F."/>
            <person name="Figueroa M."/>
        </authorList>
    </citation>
    <scope>NUCLEOTIDE SEQUENCE [LARGE SCALE GENOMIC DNA]</scope>
    <source>
        <strain evidence="2">12SD80</strain>
    </source>
</reference>
<proteinExistence type="predicted"/>
<sequence>MGLRFVFSTRSKVPNILKEGSQDHYFGGDYEFQPGKDEFIRRGKLGTVICFGEIVHRALDAVDRLREEGFDVGLVNKSTLNVIDEEAMAEYGKQKFVLVVESLNQKTGLGSKMGTWLLERGLTPRYGYLGTNKEGCGGLSAQIFHQGLDPASIIRKVKVLAA</sequence>
<dbReference type="SUPFAM" id="SSF52922">
    <property type="entry name" value="TK C-terminal domain-like"/>
    <property type="match status" value="1"/>
</dbReference>
<dbReference type="Gene3D" id="3.40.50.920">
    <property type="match status" value="1"/>
</dbReference>
<feature type="domain" description="Transketolase C-terminal" evidence="1">
    <location>
        <begin position="36"/>
        <end position="119"/>
    </location>
</feature>
<organism evidence="2 3">
    <name type="scientific">Puccinia coronata f. sp. avenae</name>
    <dbReference type="NCBI Taxonomy" id="200324"/>
    <lineage>
        <taxon>Eukaryota</taxon>
        <taxon>Fungi</taxon>
        <taxon>Dikarya</taxon>
        <taxon>Basidiomycota</taxon>
        <taxon>Pucciniomycotina</taxon>
        <taxon>Pucciniomycetes</taxon>
        <taxon>Pucciniales</taxon>
        <taxon>Pucciniaceae</taxon>
        <taxon>Puccinia</taxon>
    </lineage>
</organism>
<gene>
    <name evidence="2" type="ORF">PCASD_12624</name>
</gene>
<dbReference type="InterPro" id="IPR009014">
    <property type="entry name" value="Transketo_C/PFOR_II"/>
</dbReference>
<accession>A0A2N5TE27</accession>
<evidence type="ECO:0000313" key="3">
    <source>
        <dbReference type="Proteomes" id="UP000235392"/>
    </source>
</evidence>
<dbReference type="InterPro" id="IPR051157">
    <property type="entry name" value="PDH/Transketolase"/>
</dbReference>
<dbReference type="InterPro" id="IPR033248">
    <property type="entry name" value="Transketolase_C"/>
</dbReference>
<dbReference type="AlphaFoldDB" id="A0A2N5TE27"/>
<name>A0A2N5TE27_9BASI</name>
<evidence type="ECO:0000313" key="2">
    <source>
        <dbReference type="EMBL" id="PLW23752.1"/>
    </source>
</evidence>
<dbReference type="PANTHER" id="PTHR43825:SF1">
    <property type="entry name" value="TRANSKETOLASE-LIKE PYRIMIDINE-BINDING DOMAIN-CONTAINING PROTEIN"/>
    <property type="match status" value="1"/>
</dbReference>
<dbReference type="PANTHER" id="PTHR43825">
    <property type="entry name" value="PYRUVATE DEHYDROGENASE E1 COMPONENT"/>
    <property type="match status" value="1"/>
</dbReference>
<comment type="caution">
    <text evidence="2">The sequence shown here is derived from an EMBL/GenBank/DDBJ whole genome shotgun (WGS) entry which is preliminary data.</text>
</comment>
<protein>
    <recommendedName>
        <fullName evidence="1">Transketolase C-terminal domain-containing protein</fullName>
    </recommendedName>
</protein>
<dbReference type="Proteomes" id="UP000235392">
    <property type="component" value="Unassembled WGS sequence"/>
</dbReference>
<evidence type="ECO:0000259" key="1">
    <source>
        <dbReference type="Pfam" id="PF02780"/>
    </source>
</evidence>
<dbReference type="EMBL" id="PGCI01000625">
    <property type="protein sequence ID" value="PLW23752.1"/>
    <property type="molecule type" value="Genomic_DNA"/>
</dbReference>